<protein>
    <submittedName>
        <fullName evidence="2">Uncharacterized protein</fullName>
    </submittedName>
</protein>
<sequence>MLSEIYARGPIACTIAVTSAFEQYTGGVFNDTTGAKVQLIMYLMYYLLPVYLLYSYWIMRYPLLVGELLVEEFNTG</sequence>
<reference evidence="2" key="1">
    <citation type="submission" date="2017-05" db="UniProtKB">
        <authorList>
            <consortium name="EnsemblMetazoa"/>
        </authorList>
    </citation>
    <scope>IDENTIFICATION</scope>
</reference>
<accession>A0A1X7SGW5</accession>
<keyword evidence="1" id="KW-1133">Transmembrane helix</keyword>
<dbReference type="Gene3D" id="3.90.70.10">
    <property type="entry name" value="Cysteine proteinases"/>
    <property type="match status" value="1"/>
</dbReference>
<keyword evidence="1" id="KW-0812">Transmembrane</keyword>
<organism evidence="2">
    <name type="scientific">Amphimedon queenslandica</name>
    <name type="common">Sponge</name>
    <dbReference type="NCBI Taxonomy" id="400682"/>
    <lineage>
        <taxon>Eukaryota</taxon>
        <taxon>Metazoa</taxon>
        <taxon>Porifera</taxon>
        <taxon>Demospongiae</taxon>
        <taxon>Heteroscleromorpha</taxon>
        <taxon>Haplosclerida</taxon>
        <taxon>Niphatidae</taxon>
        <taxon>Amphimedon</taxon>
    </lineage>
</organism>
<dbReference type="EnsemblMetazoa" id="Aqu2.1.01303_001">
    <property type="protein sequence ID" value="Aqu2.1.01303_001"/>
    <property type="gene ID" value="Aqu2.1.01303"/>
</dbReference>
<evidence type="ECO:0000313" key="2">
    <source>
        <dbReference type="EnsemblMetazoa" id="Aqu2.1.01303_001"/>
    </source>
</evidence>
<dbReference type="SUPFAM" id="SSF54001">
    <property type="entry name" value="Cysteine proteinases"/>
    <property type="match status" value="1"/>
</dbReference>
<proteinExistence type="predicted"/>
<dbReference type="InterPro" id="IPR038765">
    <property type="entry name" value="Papain-like_cys_pep_sf"/>
</dbReference>
<evidence type="ECO:0000256" key="1">
    <source>
        <dbReference type="SAM" id="Phobius"/>
    </source>
</evidence>
<keyword evidence="1" id="KW-0472">Membrane</keyword>
<feature type="transmembrane region" description="Helical" evidence="1">
    <location>
        <begin position="39"/>
        <end position="59"/>
    </location>
</feature>
<dbReference type="InParanoid" id="A0A1X7SGW5"/>
<name>A0A1X7SGW5_AMPQE</name>
<dbReference type="AlphaFoldDB" id="A0A1X7SGW5"/>